<keyword evidence="6 10" id="KW-1133">Transmembrane helix</keyword>
<feature type="transmembrane region" description="Helical" evidence="10">
    <location>
        <begin position="736"/>
        <end position="760"/>
    </location>
</feature>
<keyword evidence="8" id="KW-0175">Coiled coil</keyword>
<dbReference type="PROSITE" id="PS50222">
    <property type="entry name" value="EF_HAND_2"/>
    <property type="match status" value="2"/>
</dbReference>
<dbReference type="GO" id="GO:0070475">
    <property type="term" value="P:rRNA base methylation"/>
    <property type="evidence" value="ECO:0007669"/>
    <property type="project" value="TreeGrafter"/>
</dbReference>
<dbReference type="EMBL" id="LSRX01000452">
    <property type="protein sequence ID" value="OLP96916.1"/>
    <property type="molecule type" value="Genomic_DNA"/>
</dbReference>
<keyword evidence="4 10" id="KW-0812">Transmembrane</keyword>
<evidence type="ECO:0000256" key="3">
    <source>
        <dbReference type="ARBA" id="ARBA00022679"/>
    </source>
</evidence>
<dbReference type="CDD" id="cd02440">
    <property type="entry name" value="AdoMet_MTases"/>
    <property type="match status" value="1"/>
</dbReference>
<feature type="coiled-coil region" evidence="8">
    <location>
        <begin position="769"/>
        <end position="800"/>
    </location>
</feature>
<evidence type="ECO:0000256" key="2">
    <source>
        <dbReference type="ARBA" id="ARBA00022603"/>
    </source>
</evidence>
<feature type="region of interest" description="Disordered" evidence="9">
    <location>
        <begin position="1064"/>
        <end position="1104"/>
    </location>
</feature>
<dbReference type="Proteomes" id="UP000186817">
    <property type="component" value="Unassembled WGS sequence"/>
</dbReference>
<dbReference type="Gene3D" id="1.10.287.70">
    <property type="match status" value="1"/>
</dbReference>
<sequence>MHPRNKHRKYLDYRDLAARQTGLKRFVFENAWGGASIDYSNQEALEELTRSLLAEFYDVHKWALPSGYLCPPVPQRADYVHTIADLLNASLSIVAGDDQQATEAIGPRIWGLDIGTGASCIYSLLGVREYGWSFIASDVDEVALQNAEDVLSANSLSSRITLRRQADPKQILKGVLRRGESLAFTICNPPFHESLDHAEKAATTKWKRLSRGKQLSSKKNYQGQEVELCCEGGEVGFVLRLVEESARKRFRLACLWFSSLLSRQSSMRPIHQRLGELGAKRRRFEICQGRNVKWVIAWSFYPKTERGLQLLQMLEVTRGDASETNEAREGKEAAVSGMPLPRKRSAQPVGEAVRAKRTTLHERQKVLAQIGEVIHGPSNRTSDVHLMSQADYGHIIARQTSGPFPGCLGCAPFSGTFQSGSVLMGTMDSEKARRITMLAEKQRKSLAIGRQDEADAQEEAKEEALAQALSTEAISYDFKDTSKRRQLGVPRWLRPCYNTCYNKTFRRLRRQLKPLVRNMYFDIASTLTILISAIIMGIEAEIWDPNDGSTPKPVWIDLCMWIINVSFLVEWVLRFIVGGALWLKEPLNIMFTVAVFAPFFFAALGDTVEIVRIVVRMLRIGKVIHTIKNVKGFKVIWLLLSGLFASAGTLFWSCLLLATSVLFFSIIAVDLIGYAEVWTYQPEDAIPRWFVSIRSAMFTMSRFMSSDGAMDIVEYLMQVPWARDPSNPYPNDGQPYIWIFLFAFQALSQYVILNLVTAVICDNSMKIVSEDEANRAEEAEKEKQKQIEELRELFKLLDSDGSGEVDTAEFDGAFEIPDLEDAAQRRGRDPSIKFTASSWVIRMARSQINDEDLDPWEVFLAANERRLLKSTASATFMRLDGVLEAFFETRMRPLNSYCRGPQREPSHQFGSADISEIEEAPANGRVAEVMFFTEVFCCNFLSSFVDQTHAMQQWLHFVSRENSGLRATHAHTRKIACPFRDGPRLRTWLHDCFVALQAAFYSPNGEAPDMREDLMDHASMTIGDFIKLDETIYMVGLDGFFVLKMGVDEEVIRLDDFIDRNASFEKQSDDEDTADESSKPDSSTGSSSQEVEIDPTLNEEDEVQDRTYQTRHWTLYTTADEPGWSRPRDRRALRKRLSEERQALKNKLLLLGLEESELKRFFRALDSDGSGSMGIDEFCEGIPELFGQATAFSMLKAKKKAEKAEKQLRRLKDKLGHPPDRLTTLEPPKSAGELELQDDIRNLQVEVETRLAKLDETVKTSLKHVERIGEVLGTL</sequence>
<dbReference type="SUPFAM" id="SSF47473">
    <property type="entry name" value="EF-hand"/>
    <property type="match status" value="1"/>
</dbReference>
<protein>
    <submittedName>
        <fullName evidence="12">Ribosomal RNA large subunit methyltransferase F</fullName>
    </submittedName>
</protein>
<dbReference type="OrthoDB" id="514248at2759"/>
<feature type="transmembrane region" description="Helical" evidence="10">
    <location>
        <begin position="519"/>
        <end position="538"/>
    </location>
</feature>
<evidence type="ECO:0000256" key="1">
    <source>
        <dbReference type="ARBA" id="ARBA00004141"/>
    </source>
</evidence>
<evidence type="ECO:0000256" key="4">
    <source>
        <dbReference type="ARBA" id="ARBA00022692"/>
    </source>
</evidence>
<dbReference type="PANTHER" id="PTHR13393">
    <property type="entry name" value="SAM-DEPENDENT METHYLTRANSFERASE"/>
    <property type="match status" value="1"/>
</dbReference>
<dbReference type="NCBIfam" id="NF008725">
    <property type="entry name" value="PRK11727.1"/>
    <property type="match status" value="1"/>
</dbReference>
<keyword evidence="13" id="KW-1185">Reference proteome</keyword>
<dbReference type="AlphaFoldDB" id="A0A1Q9DP17"/>
<evidence type="ECO:0000256" key="6">
    <source>
        <dbReference type="ARBA" id="ARBA00022989"/>
    </source>
</evidence>
<gene>
    <name evidence="12" type="primary">rlmF</name>
    <name evidence="12" type="ORF">AK812_SmicGene20803</name>
</gene>
<reference evidence="12 13" key="1">
    <citation type="submission" date="2016-02" db="EMBL/GenBank/DDBJ databases">
        <title>Genome analysis of coral dinoflagellate symbionts highlights evolutionary adaptations to a symbiotic lifestyle.</title>
        <authorList>
            <person name="Aranda M."/>
            <person name="Li Y."/>
            <person name="Liew Y.J."/>
            <person name="Baumgarten S."/>
            <person name="Simakov O."/>
            <person name="Wilson M."/>
            <person name="Piel J."/>
            <person name="Ashoor H."/>
            <person name="Bougouffa S."/>
            <person name="Bajic V.B."/>
            <person name="Ryu T."/>
            <person name="Ravasi T."/>
            <person name="Bayer T."/>
            <person name="Micklem G."/>
            <person name="Kim H."/>
            <person name="Bhak J."/>
            <person name="Lajeunesse T.C."/>
            <person name="Voolstra C.R."/>
        </authorList>
    </citation>
    <scope>NUCLEOTIDE SEQUENCE [LARGE SCALE GENOMIC DNA]</scope>
    <source>
        <strain evidence="12 13">CCMP2467</strain>
    </source>
</reference>
<dbReference type="InterPro" id="IPR018247">
    <property type="entry name" value="EF_Hand_1_Ca_BS"/>
</dbReference>
<dbReference type="PROSITE" id="PS00018">
    <property type="entry name" value="EF_HAND_1"/>
    <property type="match status" value="2"/>
</dbReference>
<dbReference type="InterPro" id="IPR027359">
    <property type="entry name" value="Volt_channel_dom_sf"/>
</dbReference>
<evidence type="ECO:0000259" key="11">
    <source>
        <dbReference type="PROSITE" id="PS50222"/>
    </source>
</evidence>
<feature type="compositionally biased region" description="Basic and acidic residues" evidence="9">
    <location>
        <begin position="321"/>
        <end position="332"/>
    </location>
</feature>
<dbReference type="InterPro" id="IPR010286">
    <property type="entry name" value="METTL16/RlmF"/>
</dbReference>
<dbReference type="PANTHER" id="PTHR13393:SF0">
    <property type="entry name" value="RNA N6-ADENOSINE-METHYLTRANSFERASE METTL16"/>
    <property type="match status" value="1"/>
</dbReference>
<evidence type="ECO:0000256" key="10">
    <source>
        <dbReference type="SAM" id="Phobius"/>
    </source>
</evidence>
<name>A0A1Q9DP17_SYMMI</name>
<feature type="compositionally biased region" description="Acidic residues" evidence="9">
    <location>
        <begin position="1091"/>
        <end position="1103"/>
    </location>
</feature>
<feature type="transmembrane region" description="Helical" evidence="10">
    <location>
        <begin position="558"/>
        <end position="583"/>
    </location>
</feature>
<keyword evidence="2 12" id="KW-0489">Methyltransferase</keyword>
<dbReference type="Gene3D" id="1.20.120.350">
    <property type="entry name" value="Voltage-gated potassium channels. Chain C"/>
    <property type="match status" value="1"/>
</dbReference>
<dbReference type="InterPro" id="IPR002048">
    <property type="entry name" value="EF_hand_dom"/>
</dbReference>
<dbReference type="SMART" id="SM00054">
    <property type="entry name" value="EFh"/>
    <property type="match status" value="2"/>
</dbReference>
<dbReference type="GO" id="GO:0005216">
    <property type="term" value="F:monoatomic ion channel activity"/>
    <property type="evidence" value="ECO:0007669"/>
    <property type="project" value="InterPro"/>
</dbReference>
<dbReference type="InterPro" id="IPR005821">
    <property type="entry name" value="Ion_trans_dom"/>
</dbReference>
<evidence type="ECO:0000313" key="13">
    <source>
        <dbReference type="Proteomes" id="UP000186817"/>
    </source>
</evidence>
<feature type="transmembrane region" description="Helical" evidence="10">
    <location>
        <begin position="589"/>
        <end position="615"/>
    </location>
</feature>
<evidence type="ECO:0000313" key="12">
    <source>
        <dbReference type="EMBL" id="OLP96916.1"/>
    </source>
</evidence>
<dbReference type="Pfam" id="PF00520">
    <property type="entry name" value="Ion_trans"/>
    <property type="match status" value="1"/>
</dbReference>
<evidence type="ECO:0000256" key="8">
    <source>
        <dbReference type="SAM" id="Coils"/>
    </source>
</evidence>
<accession>A0A1Q9DP17</accession>
<organism evidence="12 13">
    <name type="scientific">Symbiodinium microadriaticum</name>
    <name type="common">Dinoflagellate</name>
    <name type="synonym">Zooxanthella microadriatica</name>
    <dbReference type="NCBI Taxonomy" id="2951"/>
    <lineage>
        <taxon>Eukaryota</taxon>
        <taxon>Sar</taxon>
        <taxon>Alveolata</taxon>
        <taxon>Dinophyceae</taxon>
        <taxon>Suessiales</taxon>
        <taxon>Symbiodiniaceae</taxon>
        <taxon>Symbiodinium</taxon>
    </lineage>
</organism>
<dbReference type="GO" id="GO:0005509">
    <property type="term" value="F:calcium ion binding"/>
    <property type="evidence" value="ECO:0007669"/>
    <property type="project" value="InterPro"/>
</dbReference>
<dbReference type="SUPFAM" id="SSF81324">
    <property type="entry name" value="Voltage-gated potassium channels"/>
    <property type="match status" value="1"/>
</dbReference>
<dbReference type="InterPro" id="IPR029063">
    <property type="entry name" value="SAM-dependent_MTases_sf"/>
</dbReference>
<dbReference type="InterPro" id="IPR011992">
    <property type="entry name" value="EF-hand-dom_pair"/>
</dbReference>
<keyword evidence="3 12" id="KW-0808">Transferase</keyword>
<comment type="caution">
    <text evidence="12">The sequence shown here is derived from an EMBL/GenBank/DDBJ whole genome shotgun (WGS) entry which is preliminary data.</text>
</comment>
<feature type="region of interest" description="Disordered" evidence="9">
    <location>
        <begin position="321"/>
        <end position="350"/>
    </location>
</feature>
<keyword evidence="5" id="KW-0106">Calcium</keyword>
<dbReference type="SUPFAM" id="SSF53335">
    <property type="entry name" value="S-adenosyl-L-methionine-dependent methyltransferases"/>
    <property type="match status" value="1"/>
</dbReference>
<evidence type="ECO:0000256" key="9">
    <source>
        <dbReference type="SAM" id="MobiDB-lite"/>
    </source>
</evidence>
<dbReference type="GO" id="GO:0008168">
    <property type="term" value="F:methyltransferase activity"/>
    <property type="evidence" value="ECO:0007669"/>
    <property type="project" value="UniProtKB-KW"/>
</dbReference>
<feature type="transmembrane region" description="Helical" evidence="10">
    <location>
        <begin position="636"/>
        <end position="669"/>
    </location>
</feature>
<evidence type="ECO:0000256" key="5">
    <source>
        <dbReference type="ARBA" id="ARBA00022837"/>
    </source>
</evidence>
<feature type="domain" description="EF-hand" evidence="11">
    <location>
        <begin position="1153"/>
        <end position="1188"/>
    </location>
</feature>
<dbReference type="Gene3D" id="1.10.238.10">
    <property type="entry name" value="EF-hand"/>
    <property type="match status" value="1"/>
</dbReference>
<dbReference type="Pfam" id="PF05971">
    <property type="entry name" value="Methyltransf_10"/>
    <property type="match status" value="1"/>
</dbReference>
<feature type="domain" description="EF-hand" evidence="11">
    <location>
        <begin position="785"/>
        <end position="820"/>
    </location>
</feature>
<dbReference type="GO" id="GO:0016020">
    <property type="term" value="C:membrane"/>
    <property type="evidence" value="ECO:0007669"/>
    <property type="project" value="UniProtKB-SubCell"/>
</dbReference>
<keyword evidence="7 10" id="KW-0472">Membrane</keyword>
<proteinExistence type="predicted"/>
<dbReference type="Gene3D" id="3.40.50.150">
    <property type="entry name" value="Vaccinia Virus protein VP39"/>
    <property type="match status" value="1"/>
</dbReference>
<comment type="subcellular location">
    <subcellularLocation>
        <location evidence="1">Membrane</location>
        <topology evidence="1">Multi-pass membrane protein</topology>
    </subcellularLocation>
</comment>
<evidence type="ECO:0000256" key="7">
    <source>
        <dbReference type="ARBA" id="ARBA00023136"/>
    </source>
</evidence>